<feature type="region of interest" description="Disordered" evidence="1">
    <location>
        <begin position="810"/>
        <end position="913"/>
    </location>
</feature>
<feature type="region of interest" description="Disordered" evidence="1">
    <location>
        <begin position="331"/>
        <end position="356"/>
    </location>
</feature>
<dbReference type="GeneID" id="19467670"/>
<accession>S3CHL5</accession>
<organism evidence="3 4">
    <name type="scientific">Glarea lozoyensis (strain ATCC 20868 / MF5171)</name>
    <dbReference type="NCBI Taxonomy" id="1116229"/>
    <lineage>
        <taxon>Eukaryota</taxon>
        <taxon>Fungi</taxon>
        <taxon>Dikarya</taxon>
        <taxon>Ascomycota</taxon>
        <taxon>Pezizomycotina</taxon>
        <taxon>Leotiomycetes</taxon>
        <taxon>Helotiales</taxon>
        <taxon>Helotiaceae</taxon>
        <taxon>Glarea</taxon>
    </lineage>
</organism>
<dbReference type="HOGENOM" id="CLU_262138_0_0_1"/>
<feature type="compositionally biased region" description="Low complexity" evidence="1">
    <location>
        <begin position="335"/>
        <end position="356"/>
    </location>
</feature>
<feature type="compositionally biased region" description="Polar residues" evidence="1">
    <location>
        <begin position="868"/>
        <end position="912"/>
    </location>
</feature>
<feature type="compositionally biased region" description="Low complexity" evidence="1">
    <location>
        <begin position="925"/>
        <end position="964"/>
    </location>
</feature>
<dbReference type="eggNOG" id="ENOG502SNNS">
    <property type="taxonomic scope" value="Eukaryota"/>
</dbReference>
<feature type="region of interest" description="Disordered" evidence="1">
    <location>
        <begin position="925"/>
        <end position="1059"/>
    </location>
</feature>
<keyword evidence="2" id="KW-0732">Signal</keyword>
<dbReference type="EMBL" id="KE145373">
    <property type="protein sequence ID" value="EPE24769.1"/>
    <property type="molecule type" value="Genomic_DNA"/>
</dbReference>
<evidence type="ECO:0000313" key="3">
    <source>
        <dbReference type="EMBL" id="EPE24769.1"/>
    </source>
</evidence>
<protein>
    <submittedName>
        <fullName evidence="3">Uncharacterized protein</fullName>
    </submittedName>
</protein>
<feature type="chain" id="PRO_5004507204" evidence="2">
    <location>
        <begin position="26"/>
        <end position="1292"/>
    </location>
</feature>
<keyword evidence="4" id="KW-1185">Reference proteome</keyword>
<feature type="compositionally biased region" description="Low complexity" evidence="1">
    <location>
        <begin position="810"/>
        <end position="867"/>
    </location>
</feature>
<name>S3CHL5_GLAL2</name>
<feature type="compositionally biased region" description="Low complexity" evidence="1">
    <location>
        <begin position="972"/>
        <end position="1045"/>
    </location>
</feature>
<proteinExistence type="predicted"/>
<dbReference type="OrthoDB" id="3557544at2759"/>
<feature type="signal peptide" evidence="2">
    <location>
        <begin position="1"/>
        <end position="25"/>
    </location>
</feature>
<evidence type="ECO:0000313" key="4">
    <source>
        <dbReference type="Proteomes" id="UP000016922"/>
    </source>
</evidence>
<dbReference type="RefSeq" id="XP_008088857.1">
    <property type="nucleotide sequence ID" value="XM_008090666.1"/>
</dbReference>
<sequence length="1292" mass="138490">MTLLYGRELWFMKLAFSFLIVPASAIDLNRDHGSFPLLKNRQFQNTTLSPTSTSFPNITLSSTIEDTTVPIVRFSSVDISSNTSYPVSNPVSSASFTSFEQPVITSTPTQTWLNNSITNTEVTYSSVVETSLSIPTIVTELPLSTDTRILTSFSSSLSTSGDPSVPVATGFIWPKIPTNTILDGPAETSEAALIGGLFIALRSNRHWLTDPKLKSQYIENIKRVLDNTAALLGSFEVQPPDVPDCSNTKRKRSASSEKQLMALLHDRSLISGVTKFVKKVIDDVGKVLKCASAVVKNIVDAVEKITPDLSEIDDLTDTLAEIGQILEEKKHLQPSSSLTTSTSSPSYSSESSSTCTTSQTVTNCDVVCSLTTTSAIHRRSDTTTELCSTTCTQSAASCLLTATTVTSTAEATSTSTPDWTCSPGNPICAPDSLSLPPIKISTCRDCVKDELGHSFIKPEITSKISSTKKGRSLTPGLSNLDEESPVNITKRALLHPQHFNNNVWMFLLYQLTSSTFVPHGIGGGGLFAAPAILQRPLGRERVNLGVTNLYGCTSVLVTSHKGVWLSHFWQNPSFENGEYQFIQEDFKRDVLDTLDLGCLFDQAENGFGPGLRCQSVPDGWFAEEFKPEAVIITPRFRHERVPLGLLHFPEQVNQIFSKLKAILPYLPEPKIVDYYSLRGADPMTVLDNDPEFNIDEHGVPYSETNPLGFSWAQGKLIFQYDPKQTIHEFPGLCDPILLASSEVWVEDRLEPVLKKDWAALPEIQYSIEEITQPSAGVLRRADKSACSVSFSSISSSALASITTKSDSSFTISTTTTDASSNSITTTESSMTTASATTVPINITESETSLTTASTSPSFNSSSSASTTDIDSNVSITTAEPTTSAVRTESQPNLTSSATSTNLELSLNPTASATSTDIDSIVTSSDSTLTAPSTASESLLNSTPSSSFAASETSTDSSSSNIDVDSTSKDSVSRSTASTASTDSSATVTVSSSSTGSSSSLSASKTDTNTEFSTTTSDSSLSTSSSSSTLSSNSYSDTTSSISTATRPSRSRKPFPTVTTGLLPETTASILTDLPKLSKKCLTSTLLDCTYIFREVTAPDPCPTTTDLLPASCTSTPAPITTTTALPPPAPEPAPPPPPPFAKGICRVHIYYWTAHGNAGPFTTILSIFDNANTQLYTHEFTDQAWGSSIILGSTDTKLPNNVDLEFGDSVPKIRKIRSPADRPLPPQVLYPGYPVTVRVGGLSWGFGDVDERRLPRCDVGGWETSRGIEDVAPAGGLFLGMLEDYVDIVLGN</sequence>
<gene>
    <name evidence="3" type="ORF">GLAREA_08622</name>
</gene>
<dbReference type="Proteomes" id="UP000016922">
    <property type="component" value="Unassembled WGS sequence"/>
</dbReference>
<dbReference type="KEGG" id="glz:GLAREA_08622"/>
<reference evidence="3 4" key="1">
    <citation type="journal article" date="2013" name="BMC Genomics">
        <title>Genomics-driven discovery of the pneumocandin biosynthetic gene cluster in the fungus Glarea lozoyensis.</title>
        <authorList>
            <person name="Chen L."/>
            <person name="Yue Q."/>
            <person name="Zhang X."/>
            <person name="Xiang M."/>
            <person name="Wang C."/>
            <person name="Li S."/>
            <person name="Che Y."/>
            <person name="Ortiz-Lopez F.J."/>
            <person name="Bills G.F."/>
            <person name="Liu X."/>
            <person name="An Z."/>
        </authorList>
    </citation>
    <scope>NUCLEOTIDE SEQUENCE [LARGE SCALE GENOMIC DNA]</scope>
    <source>
        <strain evidence="4">ATCC 20868 / MF5171</strain>
    </source>
</reference>
<evidence type="ECO:0000256" key="1">
    <source>
        <dbReference type="SAM" id="MobiDB-lite"/>
    </source>
</evidence>
<evidence type="ECO:0000256" key="2">
    <source>
        <dbReference type="SAM" id="SignalP"/>
    </source>
</evidence>